<dbReference type="GO" id="GO:0006508">
    <property type="term" value="P:proteolysis"/>
    <property type="evidence" value="ECO:0007669"/>
    <property type="project" value="UniProtKB-KW"/>
</dbReference>
<dbReference type="PANTHER" id="PTHR42648">
    <property type="entry name" value="TRANSPOSASE, PUTATIVE-RELATED"/>
    <property type="match status" value="1"/>
</dbReference>
<feature type="region of interest" description="Disordered" evidence="18">
    <location>
        <begin position="997"/>
        <end position="1077"/>
    </location>
</feature>
<reference evidence="20" key="1">
    <citation type="submission" date="2020-05" db="EMBL/GenBank/DDBJ databases">
        <title>Mycena genomes resolve the evolution of fungal bioluminescence.</title>
        <authorList>
            <person name="Tsai I.J."/>
        </authorList>
    </citation>
    <scope>NUCLEOTIDE SEQUENCE</scope>
    <source>
        <strain evidence="20">160909Yilan</strain>
    </source>
</reference>
<dbReference type="InterPro" id="IPR036875">
    <property type="entry name" value="Znf_CCHC_sf"/>
</dbReference>
<comment type="function">
    <text evidence="1">The aspartyl protease (PR) mediates the proteolytic cleavages of the Gag and Gag-Pol polyproteins after assembly of the VLP.</text>
</comment>
<dbReference type="Pfam" id="PF14223">
    <property type="entry name" value="Retrotran_gag_2"/>
    <property type="match status" value="1"/>
</dbReference>
<dbReference type="GO" id="GO:0008270">
    <property type="term" value="F:zinc ion binding"/>
    <property type="evidence" value="ECO:0007669"/>
    <property type="project" value="UniProtKB-KW"/>
</dbReference>
<keyword evidence="11" id="KW-0460">Magnesium</keyword>
<keyword evidence="4" id="KW-0548">Nucleotidyltransferase</keyword>
<feature type="compositionally biased region" description="Low complexity" evidence="18">
    <location>
        <begin position="1024"/>
        <end position="1033"/>
    </location>
</feature>
<protein>
    <submittedName>
        <fullName evidence="20">Transcription factor</fullName>
    </submittedName>
</protein>
<evidence type="ECO:0000256" key="15">
    <source>
        <dbReference type="ARBA" id="ARBA00023172"/>
    </source>
</evidence>
<feature type="compositionally biased region" description="Low complexity" evidence="18">
    <location>
        <begin position="791"/>
        <end position="813"/>
    </location>
</feature>
<keyword evidence="12" id="KW-0229">DNA integration</keyword>
<dbReference type="GO" id="GO:0006397">
    <property type="term" value="P:mRNA processing"/>
    <property type="evidence" value="ECO:0007669"/>
    <property type="project" value="UniProtKB-KW"/>
</dbReference>
<gene>
    <name evidence="20" type="ORF">MSAN_02333500</name>
</gene>
<feature type="domain" description="CCHC-type" evidence="19">
    <location>
        <begin position="259"/>
        <end position="272"/>
    </location>
</feature>
<evidence type="ECO:0000256" key="14">
    <source>
        <dbReference type="ARBA" id="ARBA00022932"/>
    </source>
</evidence>
<dbReference type="InterPro" id="IPR001878">
    <property type="entry name" value="Znf_CCHC"/>
</dbReference>
<feature type="compositionally biased region" description="Pro residues" evidence="18">
    <location>
        <begin position="851"/>
        <end position="865"/>
    </location>
</feature>
<dbReference type="GO" id="GO:0003676">
    <property type="term" value="F:nucleic acid binding"/>
    <property type="evidence" value="ECO:0007669"/>
    <property type="project" value="InterPro"/>
</dbReference>
<dbReference type="Pfam" id="PF25597">
    <property type="entry name" value="SH3_retrovirus"/>
    <property type="match status" value="1"/>
</dbReference>
<keyword evidence="14" id="KW-0239">DNA-directed DNA polymerase</keyword>
<feature type="region of interest" description="Disordered" evidence="18">
    <location>
        <begin position="1107"/>
        <end position="1140"/>
    </location>
</feature>
<evidence type="ECO:0000256" key="8">
    <source>
        <dbReference type="ARBA" id="ARBA00022759"/>
    </source>
</evidence>
<evidence type="ECO:0000256" key="17">
    <source>
        <dbReference type="SAM" id="Coils"/>
    </source>
</evidence>
<evidence type="ECO:0000256" key="16">
    <source>
        <dbReference type="PROSITE-ProRule" id="PRU00047"/>
    </source>
</evidence>
<dbReference type="GO" id="GO:0015074">
    <property type="term" value="P:DNA integration"/>
    <property type="evidence" value="ECO:0007669"/>
    <property type="project" value="UniProtKB-KW"/>
</dbReference>
<proteinExistence type="predicted"/>
<keyword evidence="10" id="KW-0067">ATP-binding</keyword>
<dbReference type="PROSITE" id="PS50158">
    <property type="entry name" value="ZF_CCHC"/>
    <property type="match status" value="1"/>
</dbReference>
<feature type="region of interest" description="Disordered" evidence="18">
    <location>
        <begin position="941"/>
        <end position="976"/>
    </location>
</feature>
<dbReference type="GO" id="GO:0004519">
    <property type="term" value="F:endonuclease activity"/>
    <property type="evidence" value="ECO:0007669"/>
    <property type="project" value="UniProtKB-KW"/>
</dbReference>
<feature type="compositionally biased region" description="Low complexity" evidence="18">
    <location>
        <begin position="308"/>
        <end position="321"/>
    </location>
</feature>
<evidence type="ECO:0000313" key="20">
    <source>
        <dbReference type="EMBL" id="KAF7335231.1"/>
    </source>
</evidence>
<evidence type="ECO:0000256" key="1">
    <source>
        <dbReference type="ARBA" id="ARBA00002180"/>
    </source>
</evidence>
<feature type="compositionally biased region" description="Basic residues" evidence="18">
    <location>
        <begin position="1109"/>
        <end position="1120"/>
    </location>
</feature>
<dbReference type="SMART" id="SM00343">
    <property type="entry name" value="ZnF_C2HC"/>
    <property type="match status" value="1"/>
</dbReference>
<dbReference type="InterPro" id="IPR057670">
    <property type="entry name" value="SH3_retrovirus"/>
</dbReference>
<keyword evidence="17" id="KW-0175">Coiled coil</keyword>
<keyword evidence="16" id="KW-0863">Zinc-finger</keyword>
<evidence type="ECO:0000256" key="7">
    <source>
        <dbReference type="ARBA" id="ARBA00022741"/>
    </source>
</evidence>
<dbReference type="SUPFAM" id="SSF53098">
    <property type="entry name" value="Ribonuclease H-like"/>
    <property type="match status" value="1"/>
</dbReference>
<dbReference type="GO" id="GO:0003887">
    <property type="term" value="F:DNA-directed DNA polymerase activity"/>
    <property type="evidence" value="ECO:0007669"/>
    <property type="project" value="UniProtKB-KW"/>
</dbReference>
<evidence type="ECO:0000256" key="13">
    <source>
        <dbReference type="ARBA" id="ARBA00022918"/>
    </source>
</evidence>
<keyword evidence="9" id="KW-0378">Hydrolase</keyword>
<keyword evidence="21" id="KW-1185">Reference proteome</keyword>
<keyword evidence="14" id="KW-0808">Transferase</keyword>
<dbReference type="AlphaFoldDB" id="A0A8H7CG84"/>
<keyword evidence="8" id="KW-0255">Endonuclease</keyword>
<feature type="compositionally biased region" description="Basic residues" evidence="18">
    <location>
        <begin position="1034"/>
        <end position="1051"/>
    </location>
</feature>
<feature type="region of interest" description="Disordered" evidence="18">
    <location>
        <begin position="280"/>
        <end position="321"/>
    </location>
</feature>
<dbReference type="OrthoDB" id="3251181at2759"/>
<evidence type="ECO:0000256" key="4">
    <source>
        <dbReference type="ARBA" id="ARBA00022695"/>
    </source>
</evidence>
<sequence>MDTRCDEDDFATSHLRLPVLGQRGENFVTWKTQIKSHITGIGKARYLDGRATAPVKPTLADNPDKQALDDYKRALATYNKELDEWEINNEKIRTIFFQSIHETHQIRIANHTSARESWNMLCKLYEHQGELHARSIVDRMHELKCPESDRDPRPTLDQLDLLIAEHASVGGILTDSEKKSIVLHLLPNTWRENIRTILANAESMRQLALQLNPTGVPPLYTADMLIEAIRHLARDDAAIHGTTAPSGGVVLAAGAHDICNNCGHRGHWARDCWSKGSGKAGQRSTNWGEVSHGNRNGRGDSGRGRGSGSDNDNNDNTANTADAGAGTYASAFSAAMHVATDFTELEETGIVSRGFTALLDSGANRHYCPSRERFVDYQTIDAVPIRSADNHTFYATGSGKVPMTVLHNGRHINMMLLDVLHAPAMPLTLVSVSRMARSGHAVHVEKDSAHVLTPDRTTLFIVPERNGLYPIQEVHAAATPTPNPVSMPAVNAACTTLTLHEFHCRMGHADVRGLQNMINKGLVTGIKLTNTDAVACRGCDKGMLKHEPPHTRSNSDEKVYSDDDTRCSTWGPAPTPSLGRKTHAVLFLDGKSDETVVVGLEKKSEAGVAYKQYQAWAKVHRRTTTGENETHLQNPSAPGSNAERVLQTLLAHARAMLHLANLPTSLWLEALSHAAWLRNRTETAKTIGSTPHERATGNKPDLSQIRRFGANVWVKLEHASKIDVQAKPCQWIGIDAHAKGHRIYWPEQNKISVERNVRFEGEQEDITYPSVPIEGELGDKSGEKSARDAQNTPAATPDARNPPATTPDAAPEAPSDKSVPENPPETQHAPSAAPDAPDPIEDPPSVASEPIRPPSPTPAPAPDPPRTTRMRKPTQWLRDIADGTGTIGGRGATKLPPSVIPAREPTANTIFENDSWLHRATAFTAIRAAVAVIEAPLPSMSTRTEEAPIPHEMSPNPERTETKERQGEKKEEVTKFGTCDMRDIHVPPLSSFLHHRQRATHNDTEPQHTRPTAEGHHQAHTINHTEPIRPTTPTHRHPREHPRRKRRNRRPRSFETQPQAYTLGHHPTDAAPSRSHHSLTTFGHLRTQHIDLRHHHVRQSINNGIIPLPRRRKRPHRRRTHQDPRAREISITQRRRLRAT</sequence>
<dbReference type="Proteomes" id="UP000623467">
    <property type="component" value="Unassembled WGS sequence"/>
</dbReference>
<evidence type="ECO:0000256" key="9">
    <source>
        <dbReference type="ARBA" id="ARBA00022801"/>
    </source>
</evidence>
<keyword evidence="5" id="KW-0540">Nuclease</keyword>
<keyword evidence="16" id="KW-0862">Zinc</keyword>
<dbReference type="GO" id="GO:0006310">
    <property type="term" value="P:DNA recombination"/>
    <property type="evidence" value="ECO:0007669"/>
    <property type="project" value="UniProtKB-KW"/>
</dbReference>
<dbReference type="SUPFAM" id="SSF57756">
    <property type="entry name" value="Retrovirus zinc finger-like domains"/>
    <property type="match status" value="1"/>
</dbReference>
<feature type="compositionally biased region" description="Basic and acidic residues" evidence="18">
    <location>
        <begin position="958"/>
        <end position="976"/>
    </location>
</feature>
<name>A0A8H7CG84_9AGAR</name>
<evidence type="ECO:0000259" key="19">
    <source>
        <dbReference type="PROSITE" id="PS50158"/>
    </source>
</evidence>
<keyword evidence="15" id="KW-0233">DNA recombination</keyword>
<feature type="compositionally biased region" description="Basic and acidic residues" evidence="18">
    <location>
        <begin position="544"/>
        <end position="566"/>
    </location>
</feature>
<feature type="region of interest" description="Disordered" evidence="18">
    <location>
        <begin position="766"/>
        <end position="901"/>
    </location>
</feature>
<keyword evidence="2" id="KW-0507">mRNA processing</keyword>
<evidence type="ECO:0000256" key="18">
    <source>
        <dbReference type="SAM" id="MobiDB-lite"/>
    </source>
</evidence>
<dbReference type="GO" id="GO:0005524">
    <property type="term" value="F:ATP binding"/>
    <property type="evidence" value="ECO:0007669"/>
    <property type="project" value="UniProtKB-KW"/>
</dbReference>
<feature type="coiled-coil region" evidence="17">
    <location>
        <begin position="68"/>
        <end position="95"/>
    </location>
</feature>
<dbReference type="PANTHER" id="PTHR42648:SF11">
    <property type="entry name" value="TRANSPOSON TY4-P GAG-POL POLYPROTEIN"/>
    <property type="match status" value="1"/>
</dbReference>
<evidence type="ECO:0000256" key="2">
    <source>
        <dbReference type="ARBA" id="ARBA00022664"/>
    </source>
</evidence>
<feature type="region of interest" description="Disordered" evidence="18">
    <location>
        <begin position="544"/>
        <end position="574"/>
    </location>
</feature>
<evidence type="ECO:0000256" key="11">
    <source>
        <dbReference type="ARBA" id="ARBA00022842"/>
    </source>
</evidence>
<evidence type="ECO:0000256" key="3">
    <source>
        <dbReference type="ARBA" id="ARBA00022670"/>
    </source>
</evidence>
<dbReference type="InterPro" id="IPR012337">
    <property type="entry name" value="RNaseH-like_sf"/>
</dbReference>
<evidence type="ECO:0000256" key="6">
    <source>
        <dbReference type="ARBA" id="ARBA00022723"/>
    </source>
</evidence>
<dbReference type="EMBL" id="JACAZH010000041">
    <property type="protein sequence ID" value="KAF7335231.1"/>
    <property type="molecule type" value="Genomic_DNA"/>
</dbReference>
<feature type="compositionally biased region" description="Basic and acidic residues" evidence="18">
    <location>
        <begin position="1000"/>
        <end position="1017"/>
    </location>
</feature>
<dbReference type="Pfam" id="PF22936">
    <property type="entry name" value="Pol_BBD"/>
    <property type="match status" value="1"/>
</dbReference>
<keyword evidence="13" id="KW-0695">RNA-directed DNA polymerase</keyword>
<dbReference type="InterPro" id="IPR039537">
    <property type="entry name" value="Retrotran_Ty1/copia-like"/>
</dbReference>
<dbReference type="GO" id="GO:0003964">
    <property type="term" value="F:RNA-directed DNA polymerase activity"/>
    <property type="evidence" value="ECO:0007669"/>
    <property type="project" value="UniProtKB-KW"/>
</dbReference>
<dbReference type="GO" id="GO:0008233">
    <property type="term" value="F:peptidase activity"/>
    <property type="evidence" value="ECO:0007669"/>
    <property type="project" value="UniProtKB-KW"/>
</dbReference>
<feature type="compositionally biased region" description="Basic and acidic residues" evidence="18">
    <location>
        <begin position="777"/>
        <end position="787"/>
    </location>
</feature>
<keyword evidence="3" id="KW-0645">Protease</keyword>
<evidence type="ECO:0000313" key="21">
    <source>
        <dbReference type="Proteomes" id="UP000623467"/>
    </source>
</evidence>
<dbReference type="Gene3D" id="4.10.60.10">
    <property type="entry name" value="Zinc finger, CCHC-type"/>
    <property type="match status" value="1"/>
</dbReference>
<evidence type="ECO:0000256" key="12">
    <source>
        <dbReference type="ARBA" id="ARBA00022908"/>
    </source>
</evidence>
<evidence type="ECO:0000256" key="10">
    <source>
        <dbReference type="ARBA" id="ARBA00022840"/>
    </source>
</evidence>
<dbReference type="InterPro" id="IPR054722">
    <property type="entry name" value="PolX-like_BBD"/>
</dbReference>
<keyword evidence="6" id="KW-0479">Metal-binding</keyword>
<organism evidence="20 21">
    <name type="scientific">Mycena sanguinolenta</name>
    <dbReference type="NCBI Taxonomy" id="230812"/>
    <lineage>
        <taxon>Eukaryota</taxon>
        <taxon>Fungi</taxon>
        <taxon>Dikarya</taxon>
        <taxon>Basidiomycota</taxon>
        <taxon>Agaricomycotina</taxon>
        <taxon>Agaricomycetes</taxon>
        <taxon>Agaricomycetidae</taxon>
        <taxon>Agaricales</taxon>
        <taxon>Marasmiineae</taxon>
        <taxon>Mycenaceae</taxon>
        <taxon>Mycena</taxon>
    </lineage>
</organism>
<comment type="caution">
    <text evidence="20">The sequence shown here is derived from an EMBL/GenBank/DDBJ whole genome shotgun (WGS) entry which is preliminary data.</text>
</comment>
<accession>A0A8H7CG84</accession>
<keyword evidence="7" id="KW-0547">Nucleotide-binding</keyword>
<evidence type="ECO:0000256" key="5">
    <source>
        <dbReference type="ARBA" id="ARBA00022722"/>
    </source>
</evidence>